<organism evidence="12 13">
    <name type="scientific">Tritrichomonas musculus</name>
    <dbReference type="NCBI Taxonomy" id="1915356"/>
    <lineage>
        <taxon>Eukaryota</taxon>
        <taxon>Metamonada</taxon>
        <taxon>Parabasalia</taxon>
        <taxon>Tritrichomonadida</taxon>
        <taxon>Tritrichomonadidae</taxon>
        <taxon>Tritrichomonas</taxon>
    </lineage>
</organism>
<keyword evidence="6 9" id="KW-0119">Carbohydrate metabolism</keyword>
<dbReference type="InterPro" id="IPR017853">
    <property type="entry name" value="GH"/>
</dbReference>
<evidence type="ECO:0000256" key="3">
    <source>
        <dbReference type="ARBA" id="ARBA00008061"/>
    </source>
</evidence>
<evidence type="ECO:0000256" key="1">
    <source>
        <dbReference type="ARBA" id="ARBA00000548"/>
    </source>
</evidence>
<dbReference type="InterPro" id="IPR006047">
    <property type="entry name" value="GH13_cat_dom"/>
</dbReference>
<evidence type="ECO:0000256" key="7">
    <source>
        <dbReference type="ARBA" id="ARBA00023295"/>
    </source>
</evidence>
<dbReference type="SMART" id="SM00642">
    <property type="entry name" value="Aamy"/>
    <property type="match status" value="1"/>
</dbReference>
<sequence>MEDSLHSQPLLSNDEDLKQAKRSSNIKKYVSLVACVAVGLLVGVLIGYFSFGKSKSNSNNQVLSTAKPAYLNRTYQLYDDCSSSGEMSSKWQDHLWSTPRRGESDWKPGYQDMSTLVGYARQVYASGRQSCTVTVITKTEHDLDLTYYFDGVAQKSSSKVYDSSYKGLLKIKVTAATGESLELDELDFIWNVEPLKSRSGDFRNGQKGAIVEMFGWPDEDIEQECKFIADAGYLGVKLFPHQEQVMSTQPEPNNEFNPWYYMYQPVSYRLQGRMGTRSQLRKMIKTCRSYGVRVYADAVVNHMSGNGNDAQEHRNNQGGCTYWPGKVSSDEANQSPYYTPGFSFGTTSRGKPRNNLEFPAVPYGPMDFHCDKSLNSWSDGNILNTGWLSGLTDLDTSKDYVRQRIADYFTDLLSIGFTGFRVDAAKHIHPADLAVIFKKFKDNLGGQFPDDWFTWLEVLTGGESYILLGGAEQDYSFATGFENKLKEQGMSHDDILKIKIWWCGYPSEPWNDGGRVDMRRKVIQNDDHDQQNPGSSSRDMHDEGCVLVKNCSPDNHRRYEVKLFTNPNGANNNNDDYPIRMILSSYYFVDNIMAIPDGKSDCSKCTHSSCKSCRTRTYVKAYDPNGQAYSGSGYTRVHRDQAIINAMRGWMHI</sequence>
<protein>
    <recommendedName>
        <fullName evidence="4 9">Alpha-amylase</fullName>
        <ecNumber evidence="4 9">3.2.1.1</ecNumber>
    </recommendedName>
</protein>
<dbReference type="InterPro" id="IPR006046">
    <property type="entry name" value="Alpha_amylase"/>
</dbReference>
<keyword evidence="7 9" id="KW-0326">Glycosidase</keyword>
<evidence type="ECO:0000313" key="13">
    <source>
        <dbReference type="Proteomes" id="UP001470230"/>
    </source>
</evidence>
<comment type="caution">
    <text evidence="12">The sequence shown here is derived from an EMBL/GenBank/DDBJ whole genome shotgun (WGS) entry which is preliminary data.</text>
</comment>
<evidence type="ECO:0000256" key="8">
    <source>
        <dbReference type="RuleBase" id="RU003615"/>
    </source>
</evidence>
<dbReference type="PANTHER" id="PTHR43447">
    <property type="entry name" value="ALPHA-AMYLASE"/>
    <property type="match status" value="1"/>
</dbReference>
<reference evidence="12 13" key="1">
    <citation type="submission" date="2024-04" db="EMBL/GenBank/DDBJ databases">
        <title>Tritrichomonas musculus Genome.</title>
        <authorList>
            <person name="Alves-Ferreira E."/>
            <person name="Grigg M."/>
            <person name="Lorenzi H."/>
            <person name="Galac M."/>
        </authorList>
    </citation>
    <scope>NUCLEOTIDE SEQUENCE [LARGE SCALE GENOMIC DNA]</scope>
    <source>
        <strain evidence="12 13">EAF2021</strain>
    </source>
</reference>
<comment type="similarity">
    <text evidence="3 8">Belongs to the glycosyl hydrolase 13 family.</text>
</comment>
<evidence type="ECO:0000256" key="9">
    <source>
        <dbReference type="RuleBase" id="RU361134"/>
    </source>
</evidence>
<evidence type="ECO:0000256" key="6">
    <source>
        <dbReference type="ARBA" id="ARBA00023277"/>
    </source>
</evidence>
<keyword evidence="5 9" id="KW-0378">Hydrolase</keyword>
<proteinExistence type="inferred from homology"/>
<evidence type="ECO:0000256" key="5">
    <source>
        <dbReference type="ARBA" id="ARBA00022801"/>
    </source>
</evidence>
<accession>A0ABR2HWC8</accession>
<keyword evidence="10" id="KW-0812">Transmembrane</keyword>
<evidence type="ECO:0000256" key="10">
    <source>
        <dbReference type="SAM" id="Phobius"/>
    </source>
</evidence>
<feature type="domain" description="Glycosyl hydrolase family 13 catalytic" evidence="11">
    <location>
        <begin position="208"/>
        <end position="601"/>
    </location>
</feature>
<dbReference type="SUPFAM" id="SSF51445">
    <property type="entry name" value="(Trans)glycosidases"/>
    <property type="match status" value="1"/>
</dbReference>
<keyword evidence="10" id="KW-1133">Transmembrane helix</keyword>
<dbReference type="Gene3D" id="3.20.20.80">
    <property type="entry name" value="Glycosidases"/>
    <property type="match status" value="1"/>
</dbReference>
<evidence type="ECO:0000256" key="2">
    <source>
        <dbReference type="ARBA" id="ARBA00001913"/>
    </source>
</evidence>
<evidence type="ECO:0000313" key="12">
    <source>
        <dbReference type="EMBL" id="KAK8853953.1"/>
    </source>
</evidence>
<keyword evidence="13" id="KW-1185">Reference proteome</keyword>
<gene>
    <name evidence="12" type="ORF">M9Y10_016501</name>
</gene>
<dbReference type="EMBL" id="JAPFFF010000021">
    <property type="protein sequence ID" value="KAK8853953.1"/>
    <property type="molecule type" value="Genomic_DNA"/>
</dbReference>
<keyword evidence="10" id="KW-0472">Membrane</keyword>
<dbReference type="Proteomes" id="UP001470230">
    <property type="component" value="Unassembled WGS sequence"/>
</dbReference>
<comment type="cofactor">
    <cofactor evidence="2">
        <name>Ca(2+)</name>
        <dbReference type="ChEBI" id="CHEBI:29108"/>
    </cofactor>
</comment>
<dbReference type="EC" id="3.2.1.1" evidence="4 9"/>
<evidence type="ECO:0000256" key="4">
    <source>
        <dbReference type="ARBA" id="ARBA00012595"/>
    </source>
</evidence>
<feature type="transmembrane region" description="Helical" evidence="10">
    <location>
        <begin position="29"/>
        <end position="51"/>
    </location>
</feature>
<name>A0ABR2HWC8_9EUKA</name>
<evidence type="ECO:0000259" key="11">
    <source>
        <dbReference type="SMART" id="SM00642"/>
    </source>
</evidence>
<comment type="catalytic activity">
    <reaction evidence="1 9">
        <text>Endohydrolysis of (1-&gt;4)-alpha-D-glucosidic linkages in polysaccharides containing three or more (1-&gt;4)-alpha-linked D-glucose units.</text>
        <dbReference type="EC" id="3.2.1.1"/>
    </reaction>
</comment>
<dbReference type="PRINTS" id="PR00110">
    <property type="entry name" value="ALPHAAMYLASE"/>
</dbReference>
<dbReference type="Pfam" id="PF00128">
    <property type="entry name" value="Alpha-amylase"/>
    <property type="match status" value="1"/>
</dbReference>